<feature type="non-terminal residue" evidence="1">
    <location>
        <position position="1"/>
    </location>
</feature>
<evidence type="ECO:0000313" key="1">
    <source>
        <dbReference type="EMBL" id="ACA30293.1"/>
    </source>
</evidence>
<reference evidence="1" key="1">
    <citation type="submission" date="2008-01" db="EMBL/GenBank/DDBJ databases">
        <title>Cloning and characterization of cold regulated sequences in cypress (Cupressus sempervirens).</title>
        <authorList>
            <person name="Pedron L."/>
            <person name="Baldi P."/>
            <person name="La Porta N."/>
        </authorList>
    </citation>
    <scope>NUCLEOTIDE SEQUENCE</scope>
</reference>
<dbReference type="AlphaFoldDB" id="B1PIE5"/>
<accession>B1PIE5</accession>
<protein>
    <submittedName>
        <fullName evidence="1">Putative 1-aminocyclopropane-1-carboxylic acid oxidase</fullName>
    </submittedName>
</protein>
<name>B1PIE5_CUPSE</name>
<sequence length="146" mass="17247">DRCGACPSLHSHRHWRPVGSCEWREIQECMTSHSSYQRWKPAISCILLQSSSQCTCLFCCFFSSCHRRENPNHGRGQWRRTSFCILSKVLFWGIIRMFTTSRNLMPKSHDLKPCEHFLNKHVKLRIFHLGVCKFTRLIFVPRPRPA</sequence>
<proteinExistence type="evidence at transcript level"/>
<dbReference type="EMBL" id="EU430716">
    <property type="protein sequence ID" value="ACA30293.1"/>
    <property type="molecule type" value="mRNA"/>
</dbReference>
<feature type="non-terminal residue" evidence="1">
    <location>
        <position position="146"/>
    </location>
</feature>
<organism evidence="1">
    <name type="scientific">Cupressus sempervirens</name>
    <name type="common">Italian cypress</name>
    <dbReference type="NCBI Taxonomy" id="13469"/>
    <lineage>
        <taxon>Eukaryota</taxon>
        <taxon>Viridiplantae</taxon>
        <taxon>Streptophyta</taxon>
        <taxon>Embryophyta</taxon>
        <taxon>Tracheophyta</taxon>
        <taxon>Spermatophyta</taxon>
        <taxon>Pinopsida</taxon>
        <taxon>Pinidae</taxon>
        <taxon>Conifers II</taxon>
        <taxon>Cupressales</taxon>
        <taxon>Cupressaceae</taxon>
        <taxon>Cupressus</taxon>
    </lineage>
</organism>